<dbReference type="OrthoDB" id="5945798at2759"/>
<dbReference type="InterPro" id="IPR001214">
    <property type="entry name" value="SET_dom"/>
</dbReference>
<comment type="caution">
    <text evidence="2">The sequence shown here is derived from an EMBL/GenBank/DDBJ whole genome shotgun (WGS) entry which is preliminary data.</text>
</comment>
<dbReference type="Pfam" id="PF00856">
    <property type="entry name" value="SET"/>
    <property type="match status" value="1"/>
</dbReference>
<dbReference type="SUPFAM" id="SSF48452">
    <property type="entry name" value="TPR-like"/>
    <property type="match status" value="1"/>
</dbReference>
<dbReference type="EMBL" id="JADBJN010000002">
    <property type="protein sequence ID" value="KAG5675980.1"/>
    <property type="molecule type" value="Genomic_DNA"/>
</dbReference>
<organism evidence="2 3">
    <name type="scientific">Polypedilum vanderplanki</name>
    <name type="common">Sleeping chironomid midge</name>
    <dbReference type="NCBI Taxonomy" id="319348"/>
    <lineage>
        <taxon>Eukaryota</taxon>
        <taxon>Metazoa</taxon>
        <taxon>Ecdysozoa</taxon>
        <taxon>Arthropoda</taxon>
        <taxon>Hexapoda</taxon>
        <taxon>Insecta</taxon>
        <taxon>Pterygota</taxon>
        <taxon>Neoptera</taxon>
        <taxon>Endopterygota</taxon>
        <taxon>Diptera</taxon>
        <taxon>Nematocera</taxon>
        <taxon>Chironomoidea</taxon>
        <taxon>Chironomidae</taxon>
        <taxon>Chironominae</taxon>
        <taxon>Polypedilum</taxon>
        <taxon>Polypedilum</taxon>
    </lineage>
</organism>
<evidence type="ECO:0000313" key="2">
    <source>
        <dbReference type="EMBL" id="KAG5675980.1"/>
    </source>
</evidence>
<dbReference type="InterPro" id="IPR046341">
    <property type="entry name" value="SET_dom_sf"/>
</dbReference>
<dbReference type="InterPro" id="IPR011990">
    <property type="entry name" value="TPR-like_helical_dom_sf"/>
</dbReference>
<dbReference type="AlphaFoldDB" id="A0A9J6C1D5"/>
<dbReference type="GO" id="GO:0008757">
    <property type="term" value="F:S-adenosylmethionine-dependent methyltransferase activity"/>
    <property type="evidence" value="ECO:0007669"/>
    <property type="project" value="UniProtKB-ARBA"/>
</dbReference>
<feature type="domain" description="SET" evidence="1">
    <location>
        <begin position="280"/>
        <end position="405"/>
    </location>
</feature>
<dbReference type="Gene3D" id="2.170.270.10">
    <property type="entry name" value="SET domain"/>
    <property type="match status" value="1"/>
</dbReference>
<dbReference type="Gene3D" id="1.25.40.10">
    <property type="entry name" value="Tetratricopeptide repeat domain"/>
    <property type="match status" value="1"/>
</dbReference>
<dbReference type="GO" id="GO:0008170">
    <property type="term" value="F:N-methyltransferase activity"/>
    <property type="evidence" value="ECO:0007669"/>
    <property type="project" value="UniProtKB-ARBA"/>
</dbReference>
<reference evidence="2" key="1">
    <citation type="submission" date="2021-03" db="EMBL/GenBank/DDBJ databases">
        <title>Chromosome level genome of the anhydrobiotic midge Polypedilum vanderplanki.</title>
        <authorList>
            <person name="Yoshida Y."/>
            <person name="Kikawada T."/>
            <person name="Gusev O."/>
        </authorList>
    </citation>
    <scope>NUCLEOTIDE SEQUENCE</scope>
    <source>
        <strain evidence="2">NIAS01</strain>
        <tissue evidence="2">Whole body or cell culture</tissue>
    </source>
</reference>
<gene>
    <name evidence="2" type="ORF">PVAND_005836</name>
</gene>
<keyword evidence="3" id="KW-1185">Reference proteome</keyword>
<dbReference type="SUPFAM" id="SSF82199">
    <property type="entry name" value="SET domain"/>
    <property type="match status" value="1"/>
</dbReference>
<proteinExistence type="predicted"/>
<accession>A0A9J6C1D5</accession>
<dbReference type="PANTHER" id="PTHR47111">
    <property type="entry name" value="BCDNA.LD29892"/>
    <property type="match status" value="1"/>
</dbReference>
<dbReference type="GO" id="GO:0008276">
    <property type="term" value="F:protein methyltransferase activity"/>
    <property type="evidence" value="ECO:0007669"/>
    <property type="project" value="UniProtKB-ARBA"/>
</dbReference>
<dbReference type="Proteomes" id="UP001107558">
    <property type="component" value="Chromosome 2"/>
</dbReference>
<dbReference type="PANTHER" id="PTHR47111:SF1">
    <property type="entry name" value="SET AND MYND DOMAIN-CONTAINING PROTEIN 4"/>
    <property type="match status" value="1"/>
</dbReference>
<name>A0A9J6C1D5_POLVA</name>
<evidence type="ECO:0000313" key="3">
    <source>
        <dbReference type="Proteomes" id="UP001107558"/>
    </source>
</evidence>
<protein>
    <recommendedName>
        <fullName evidence="1">SET domain-containing protein</fullName>
    </recommendedName>
</protein>
<evidence type="ECO:0000259" key="1">
    <source>
        <dbReference type="Pfam" id="PF00856"/>
    </source>
</evidence>
<sequence length="510" mass="59349">MRLTKSDEKANLYRFEGNNFYKAKKFYDAIINYNKSLCFSEIESENLGLAYANRSAICFELRMFDKCLKNISLARAHNYPKENSEILKNREKKCLEFIARTKSSACKEFFKLSHKCHEKIPYIVNSLEMKVNEKYGRHVVTNEDLHVGDIVAIEESFCNVLLTQSKFVDVDQNNNFLRCSYCLKSNEFELIPCKSCCSSMFCKECYNKAQTRFHIYECPVIEQLLTSGSVHIALRIFFIALSAFDGSIEKLKTFMNEIDKEKSLTIFDIDVKETSNVKNYLKVLNSLTRSTTIFPLTQHEMILQSHQELSKIWNENKEFIREFLQRQCQTNDHYFHGIFGSNLNELKSTAINDLQQSIGSGWFPFCSLINHSCCSNIMRIYKDGKVAIVVSRFILKGSQLFDCYKTSFINTPKAERQLKLQSEFGFLCDCEACEGNFSILQKLPIKDLNLAKATKSLEIEMMISDNLNKNYKKFQECCRLIEEHRNKFPCVELVLLQKCFAFYLLLQARK</sequence>